<keyword evidence="2" id="KW-1185">Reference proteome</keyword>
<organism evidence="1 2">
    <name type="scientific">Ramazzottius varieornatus</name>
    <name type="common">Water bear</name>
    <name type="synonym">Tardigrade</name>
    <dbReference type="NCBI Taxonomy" id="947166"/>
    <lineage>
        <taxon>Eukaryota</taxon>
        <taxon>Metazoa</taxon>
        <taxon>Ecdysozoa</taxon>
        <taxon>Tardigrada</taxon>
        <taxon>Eutardigrada</taxon>
        <taxon>Parachela</taxon>
        <taxon>Hypsibioidea</taxon>
        <taxon>Ramazzottiidae</taxon>
        <taxon>Ramazzottius</taxon>
    </lineage>
</organism>
<accession>A0A1D1VL83</accession>
<comment type="caution">
    <text evidence="1">The sequence shown here is derived from an EMBL/GenBank/DDBJ whole genome shotgun (WGS) entry which is preliminary data.</text>
</comment>
<dbReference type="Proteomes" id="UP000186922">
    <property type="component" value="Unassembled WGS sequence"/>
</dbReference>
<proteinExistence type="predicted"/>
<protein>
    <submittedName>
        <fullName evidence="1">Uncharacterized protein</fullName>
    </submittedName>
</protein>
<evidence type="ECO:0000313" key="2">
    <source>
        <dbReference type="Proteomes" id="UP000186922"/>
    </source>
</evidence>
<dbReference type="AlphaFoldDB" id="A0A1D1VL83"/>
<gene>
    <name evidence="1" type="primary">RvY_10634-1</name>
    <name evidence="1" type="synonym">RvY_10634.1</name>
    <name evidence="1" type="ORF">RvY_10634</name>
</gene>
<dbReference type="EMBL" id="BDGG01000005">
    <property type="protein sequence ID" value="GAU99673.1"/>
    <property type="molecule type" value="Genomic_DNA"/>
</dbReference>
<sequence length="103" mass="11573">MGASQTDSGWSLSRVAHVSVQYQWKHAIAIVSSLLAGLPDSLPVLASDSSKLRPMFFLLPSFFNTIFRPAANQALSRSSWVCWSLIRLTFQRHPCYHQVENPL</sequence>
<evidence type="ECO:0000313" key="1">
    <source>
        <dbReference type="EMBL" id="GAU99673.1"/>
    </source>
</evidence>
<name>A0A1D1VL83_RAMVA</name>
<reference evidence="1 2" key="1">
    <citation type="journal article" date="2016" name="Nat. Commun.">
        <title>Extremotolerant tardigrade genome and improved radiotolerance of human cultured cells by tardigrade-unique protein.</title>
        <authorList>
            <person name="Hashimoto T."/>
            <person name="Horikawa D.D."/>
            <person name="Saito Y."/>
            <person name="Kuwahara H."/>
            <person name="Kozuka-Hata H."/>
            <person name="Shin-I T."/>
            <person name="Minakuchi Y."/>
            <person name="Ohishi K."/>
            <person name="Motoyama A."/>
            <person name="Aizu T."/>
            <person name="Enomoto A."/>
            <person name="Kondo K."/>
            <person name="Tanaka S."/>
            <person name="Hara Y."/>
            <person name="Koshikawa S."/>
            <person name="Sagara H."/>
            <person name="Miura T."/>
            <person name="Yokobori S."/>
            <person name="Miyagawa K."/>
            <person name="Suzuki Y."/>
            <person name="Kubo T."/>
            <person name="Oyama M."/>
            <person name="Kohara Y."/>
            <person name="Fujiyama A."/>
            <person name="Arakawa K."/>
            <person name="Katayama T."/>
            <person name="Toyoda A."/>
            <person name="Kunieda T."/>
        </authorList>
    </citation>
    <scope>NUCLEOTIDE SEQUENCE [LARGE SCALE GENOMIC DNA]</scope>
    <source>
        <strain evidence="1 2">YOKOZUNA-1</strain>
    </source>
</reference>